<keyword evidence="1" id="KW-0378">Hydrolase</keyword>
<protein>
    <submittedName>
        <fullName evidence="1">Bicarbonate transport ATP-binding protein CmpC</fullName>
        <ecNumber evidence="1">3.6.3.-</ecNumber>
    </submittedName>
</protein>
<name>A0AAX2J5D0_KINKI</name>
<dbReference type="EC" id="3.6.3.-" evidence="1"/>
<evidence type="ECO:0000313" key="1">
    <source>
        <dbReference type="EMBL" id="SQH25072.1"/>
    </source>
</evidence>
<keyword evidence="1" id="KW-0547">Nucleotide-binding</keyword>
<dbReference type="GO" id="GO:0005524">
    <property type="term" value="F:ATP binding"/>
    <property type="evidence" value="ECO:0007669"/>
    <property type="project" value="UniProtKB-KW"/>
</dbReference>
<dbReference type="GO" id="GO:0016787">
    <property type="term" value="F:hydrolase activity"/>
    <property type="evidence" value="ECO:0007669"/>
    <property type="project" value="UniProtKB-KW"/>
</dbReference>
<organism evidence="1 2">
    <name type="scientific">Kingella kingae</name>
    <dbReference type="NCBI Taxonomy" id="504"/>
    <lineage>
        <taxon>Bacteria</taxon>
        <taxon>Pseudomonadati</taxon>
        <taxon>Pseudomonadota</taxon>
        <taxon>Betaproteobacteria</taxon>
        <taxon>Neisseriales</taxon>
        <taxon>Neisseriaceae</taxon>
        <taxon>Kingella</taxon>
    </lineage>
</organism>
<evidence type="ECO:0000313" key="2">
    <source>
        <dbReference type="Proteomes" id="UP000248598"/>
    </source>
</evidence>
<reference evidence="1 2" key="1">
    <citation type="submission" date="2018-06" db="EMBL/GenBank/DDBJ databases">
        <authorList>
            <consortium name="Pathogen Informatics"/>
            <person name="Doyle S."/>
        </authorList>
    </citation>
    <scope>NUCLEOTIDE SEQUENCE [LARGE SCALE GENOMIC DNA]</scope>
    <source>
        <strain evidence="1 2">NCTC10529</strain>
    </source>
</reference>
<dbReference type="EMBL" id="LS483426">
    <property type="protein sequence ID" value="SQH25072.1"/>
    <property type="molecule type" value="Genomic_DNA"/>
</dbReference>
<sequence length="72" mass="8109">MVTHDIDEALLVSDRIVLVGQGGRIVGTWQPDIPFPRVARLAELNQIRGEIMQSLHSAQHYSEQVKTVEFVI</sequence>
<dbReference type="GeneID" id="93263440"/>
<dbReference type="RefSeq" id="WP_003785994.1">
    <property type="nucleotide sequence ID" value="NZ_CP091518.1"/>
</dbReference>
<gene>
    <name evidence="1" type="primary">cmpC</name>
    <name evidence="1" type="ORF">NCTC10529_01267</name>
</gene>
<dbReference type="Proteomes" id="UP000248598">
    <property type="component" value="Chromosome 1"/>
</dbReference>
<proteinExistence type="predicted"/>
<dbReference type="AlphaFoldDB" id="A0AAX2J5D0"/>
<accession>A0AAX2J5D0</accession>
<keyword evidence="1" id="KW-0067">ATP-binding</keyword>